<evidence type="ECO:0000256" key="4">
    <source>
        <dbReference type="ARBA" id="ARBA00022989"/>
    </source>
</evidence>
<feature type="transmembrane region" description="Helical" evidence="6">
    <location>
        <begin position="213"/>
        <end position="234"/>
    </location>
</feature>
<sequence length="421" mass="44069">MRAMSLATVLVAASGYLILIVAAHALGKANYEIFLVYWGFFFALTGFLDGLMQETTRAVTARRNVEEANAHRESGAPHTRPIRAAALIAVIFAAFIALTSPLYIGKMAPDTPVLGATLLAVGLASYAFQALLCGLLSAALAWNRFALLITIDSVSRLVLALVALALGWHTIAFLLVTVLGAITWLGFVLLSAECRALLSERADANQRTFLHRTVKAMIASGANAVVITGFPVLLKFTTDSSTAQGALAATITAVTITRAPILVPLQRFQPALIVHFTKAGKKVLSAALLPIAAVAAIAVLGGIAAFLIGRPLLGLFFTDDLLVTPLWLGLFTLVSGATAILMITGSAALAAERHTLYSVGWVIATLVAIGALFIDASPEVRAMVALGVGPVIGAVTHLTILTVSHRQSSRAGNSIQGHTHA</sequence>
<dbReference type="KEGG" id="crd:CRES_1986"/>
<dbReference type="eggNOG" id="COG2244">
    <property type="taxonomic scope" value="Bacteria"/>
</dbReference>
<accession>F8E367</accession>
<feature type="transmembrane region" description="Helical" evidence="6">
    <location>
        <begin position="328"/>
        <end position="349"/>
    </location>
</feature>
<keyword evidence="4 6" id="KW-1133">Transmembrane helix</keyword>
<feature type="transmembrane region" description="Helical" evidence="6">
    <location>
        <begin position="145"/>
        <end position="165"/>
    </location>
</feature>
<dbReference type="AlphaFoldDB" id="F8E367"/>
<dbReference type="PANTHER" id="PTHR30250">
    <property type="entry name" value="PST FAMILY PREDICTED COLANIC ACID TRANSPORTER"/>
    <property type="match status" value="1"/>
</dbReference>
<gene>
    <name evidence="7" type="ordered locus">CRES_1986</name>
</gene>
<dbReference type="HOGENOM" id="CLU_039164_0_0_11"/>
<feature type="transmembrane region" description="Helical" evidence="6">
    <location>
        <begin position="246"/>
        <end position="265"/>
    </location>
</feature>
<keyword evidence="2" id="KW-1003">Cell membrane</keyword>
<evidence type="ECO:0000256" key="3">
    <source>
        <dbReference type="ARBA" id="ARBA00022692"/>
    </source>
</evidence>
<dbReference type="STRING" id="662755.CRES_1986"/>
<feature type="transmembrane region" description="Helical" evidence="6">
    <location>
        <begin position="35"/>
        <end position="52"/>
    </location>
</feature>
<protein>
    <submittedName>
        <fullName evidence="7">Membrane protein</fullName>
    </submittedName>
</protein>
<evidence type="ECO:0000256" key="5">
    <source>
        <dbReference type="ARBA" id="ARBA00023136"/>
    </source>
</evidence>
<feature type="transmembrane region" description="Helical" evidence="6">
    <location>
        <begin position="171"/>
        <end position="192"/>
    </location>
</feature>
<feature type="transmembrane region" description="Helical" evidence="6">
    <location>
        <begin position="84"/>
        <end position="104"/>
    </location>
</feature>
<proteinExistence type="predicted"/>
<reference evidence="7 8" key="1">
    <citation type="journal article" date="2012" name="BMC Genomics">
        <title>Complete genome sequence, lifestyle, and multi-drug resistance of the human pathogen Corynebacterium resistens DSM 45100 isolated from blood samples of a leukemia patient.</title>
        <authorList>
            <person name="Schroder J."/>
            <person name="Maus I."/>
            <person name="Meyer K."/>
            <person name="Wordemann S."/>
            <person name="Blom J."/>
            <person name="Jaenicke S."/>
            <person name="Schneider J."/>
            <person name="Trost E."/>
            <person name="Tauch A."/>
        </authorList>
    </citation>
    <scope>NUCLEOTIDE SEQUENCE [LARGE SCALE GENOMIC DNA]</scope>
    <source>
        <strain evidence="8">DSM 45100 / JCM 12819 / CCUG 50093 / GTC 2026 / SICGH 158</strain>
    </source>
</reference>
<dbReference type="InterPro" id="IPR050833">
    <property type="entry name" value="Poly_Biosynth_Transport"/>
</dbReference>
<dbReference type="EMBL" id="CP002857">
    <property type="protein sequence ID" value="AEI10339.1"/>
    <property type="molecule type" value="Genomic_DNA"/>
</dbReference>
<name>F8E367_CORRG</name>
<feature type="transmembrane region" description="Helical" evidence="6">
    <location>
        <begin position="356"/>
        <end position="374"/>
    </location>
</feature>
<dbReference type="OrthoDB" id="4771963at2"/>
<keyword evidence="5 6" id="KW-0472">Membrane</keyword>
<feature type="transmembrane region" description="Helical" evidence="6">
    <location>
        <begin position="380"/>
        <end position="403"/>
    </location>
</feature>
<evidence type="ECO:0000256" key="2">
    <source>
        <dbReference type="ARBA" id="ARBA00022475"/>
    </source>
</evidence>
<comment type="subcellular location">
    <subcellularLocation>
        <location evidence="1">Cell membrane</location>
        <topology evidence="1">Multi-pass membrane protein</topology>
    </subcellularLocation>
</comment>
<evidence type="ECO:0000313" key="8">
    <source>
        <dbReference type="Proteomes" id="UP000000492"/>
    </source>
</evidence>
<dbReference type="GO" id="GO:0005886">
    <property type="term" value="C:plasma membrane"/>
    <property type="evidence" value="ECO:0007669"/>
    <property type="project" value="UniProtKB-SubCell"/>
</dbReference>
<evidence type="ECO:0000256" key="1">
    <source>
        <dbReference type="ARBA" id="ARBA00004651"/>
    </source>
</evidence>
<dbReference type="PANTHER" id="PTHR30250:SF11">
    <property type="entry name" value="O-ANTIGEN TRANSPORTER-RELATED"/>
    <property type="match status" value="1"/>
</dbReference>
<organism evidence="7 8">
    <name type="scientific">Corynebacterium resistens (strain DSM 45100 / JCM 12819 / GTC 2026 / SICGH 158)</name>
    <dbReference type="NCBI Taxonomy" id="662755"/>
    <lineage>
        <taxon>Bacteria</taxon>
        <taxon>Bacillati</taxon>
        <taxon>Actinomycetota</taxon>
        <taxon>Actinomycetes</taxon>
        <taxon>Mycobacteriales</taxon>
        <taxon>Corynebacteriaceae</taxon>
        <taxon>Corynebacterium</taxon>
    </lineage>
</organism>
<keyword evidence="3 6" id="KW-0812">Transmembrane</keyword>
<evidence type="ECO:0000256" key="6">
    <source>
        <dbReference type="SAM" id="Phobius"/>
    </source>
</evidence>
<feature type="transmembrane region" description="Helical" evidence="6">
    <location>
        <begin position="286"/>
        <end position="308"/>
    </location>
</feature>
<keyword evidence="8" id="KW-1185">Reference proteome</keyword>
<evidence type="ECO:0000313" key="7">
    <source>
        <dbReference type="EMBL" id="AEI10339.1"/>
    </source>
</evidence>
<dbReference type="Proteomes" id="UP000000492">
    <property type="component" value="Chromosome"/>
</dbReference>
<feature type="transmembrane region" description="Helical" evidence="6">
    <location>
        <begin position="116"/>
        <end position="138"/>
    </location>
</feature>